<feature type="region of interest" description="Disordered" evidence="2">
    <location>
        <begin position="344"/>
        <end position="363"/>
    </location>
</feature>
<sequence length="452" mass="51439">MDKPFRRREVCHNSYCTVLWVNLYRYYSLTLAGLLQSSNASKDHGKTSMDTRRLDAQTNTSFTVLPQSSLRHGEQSSFSRKSFPNQQTVSSASLSKILSPMLPPSPTPSPDLSFITDRPNISTNPANSPGTASSLSDVNTHPPRTRKRTNHLDRKSPLPSTVSPATKRPKLDDDDDNHSSSHISSNLQRKFTDLKSLLEQEKKGRIAAETQLCRLQQQLVDSGLNASQIDLLQAVGIAERDKEAYKARSKELEREIVSLKGQLEGDHSAVHRSQDRTERGKKEADILQDEIDVLRMKNKSLEEELRKFKHAPDLRNEETKALRTRIEQQRQQLEEYALRVNPNDGMSTLGVDEKRSDSSSEAAAFDQKRIIPRVKQEELDRVRRELDQERDRRVALEGIVDDMKRECRSPFIVPALVGAFAEISRLTTKVKVRIEDEKDAIEVDRRLQLDHE</sequence>
<proteinExistence type="predicted"/>
<dbReference type="Proteomes" id="UP000053593">
    <property type="component" value="Unassembled WGS sequence"/>
</dbReference>
<dbReference type="AlphaFoldDB" id="A0A0D0AM86"/>
<gene>
    <name evidence="3" type="ORF">GYMLUDRAFT_78229</name>
</gene>
<accession>A0A0D0AM86</accession>
<evidence type="ECO:0000313" key="3">
    <source>
        <dbReference type="EMBL" id="KIK51350.1"/>
    </source>
</evidence>
<evidence type="ECO:0000313" key="4">
    <source>
        <dbReference type="Proteomes" id="UP000053593"/>
    </source>
</evidence>
<evidence type="ECO:0000256" key="2">
    <source>
        <dbReference type="SAM" id="MobiDB-lite"/>
    </source>
</evidence>
<feature type="compositionally biased region" description="Polar residues" evidence="2">
    <location>
        <begin position="119"/>
        <end position="139"/>
    </location>
</feature>
<reference evidence="3 4" key="1">
    <citation type="submission" date="2014-04" db="EMBL/GenBank/DDBJ databases">
        <title>Evolutionary Origins and Diversification of the Mycorrhizal Mutualists.</title>
        <authorList>
            <consortium name="DOE Joint Genome Institute"/>
            <consortium name="Mycorrhizal Genomics Consortium"/>
            <person name="Kohler A."/>
            <person name="Kuo A."/>
            <person name="Nagy L.G."/>
            <person name="Floudas D."/>
            <person name="Copeland A."/>
            <person name="Barry K.W."/>
            <person name="Cichocki N."/>
            <person name="Veneault-Fourrey C."/>
            <person name="LaButti K."/>
            <person name="Lindquist E.A."/>
            <person name="Lipzen A."/>
            <person name="Lundell T."/>
            <person name="Morin E."/>
            <person name="Murat C."/>
            <person name="Riley R."/>
            <person name="Ohm R."/>
            <person name="Sun H."/>
            <person name="Tunlid A."/>
            <person name="Henrissat B."/>
            <person name="Grigoriev I.V."/>
            <person name="Hibbett D.S."/>
            <person name="Martin F."/>
        </authorList>
    </citation>
    <scope>NUCLEOTIDE SEQUENCE [LARGE SCALE GENOMIC DNA]</scope>
    <source>
        <strain evidence="3 4">FD-317 M1</strain>
    </source>
</reference>
<feature type="coiled-coil region" evidence="1">
    <location>
        <begin position="379"/>
        <end position="406"/>
    </location>
</feature>
<dbReference type="EMBL" id="KN834865">
    <property type="protein sequence ID" value="KIK51350.1"/>
    <property type="molecule type" value="Genomic_DNA"/>
</dbReference>
<keyword evidence="1" id="KW-0175">Coiled coil</keyword>
<feature type="compositionally biased region" description="Basic and acidic residues" evidence="2">
    <location>
        <begin position="41"/>
        <end position="55"/>
    </location>
</feature>
<keyword evidence="4" id="KW-1185">Reference proteome</keyword>
<evidence type="ECO:0000256" key="1">
    <source>
        <dbReference type="SAM" id="Coils"/>
    </source>
</evidence>
<feature type="region of interest" description="Disordered" evidence="2">
    <location>
        <begin position="39"/>
        <end position="187"/>
    </location>
</feature>
<feature type="compositionally biased region" description="Polar residues" evidence="2">
    <location>
        <begin position="56"/>
        <end position="96"/>
    </location>
</feature>
<protein>
    <submittedName>
        <fullName evidence="3">Uncharacterized protein</fullName>
    </submittedName>
</protein>
<feature type="coiled-coil region" evidence="1">
    <location>
        <begin position="235"/>
        <end position="339"/>
    </location>
</feature>
<organism evidence="3 4">
    <name type="scientific">Collybiopsis luxurians FD-317 M1</name>
    <dbReference type="NCBI Taxonomy" id="944289"/>
    <lineage>
        <taxon>Eukaryota</taxon>
        <taxon>Fungi</taxon>
        <taxon>Dikarya</taxon>
        <taxon>Basidiomycota</taxon>
        <taxon>Agaricomycotina</taxon>
        <taxon>Agaricomycetes</taxon>
        <taxon>Agaricomycetidae</taxon>
        <taxon>Agaricales</taxon>
        <taxon>Marasmiineae</taxon>
        <taxon>Omphalotaceae</taxon>
        <taxon>Collybiopsis</taxon>
        <taxon>Collybiopsis luxurians</taxon>
    </lineage>
</organism>
<name>A0A0D0AM86_9AGAR</name>
<dbReference type="OrthoDB" id="3070390at2759"/>
<dbReference type="HOGENOM" id="CLU_605584_0_0_1"/>